<feature type="domain" description="PI3K-ABD" evidence="8">
    <location>
        <begin position="16"/>
        <end position="107"/>
    </location>
</feature>
<feature type="domain" description="C2 PI3K-type" evidence="11">
    <location>
        <begin position="319"/>
        <end position="496"/>
    </location>
</feature>
<dbReference type="InterPro" id="IPR015433">
    <property type="entry name" value="PI3/4_kinase"/>
</dbReference>
<dbReference type="SUPFAM" id="SSF48371">
    <property type="entry name" value="ARM repeat"/>
    <property type="match status" value="1"/>
</dbReference>
<dbReference type="InterPro" id="IPR042236">
    <property type="entry name" value="PI3K_accessory_sf"/>
</dbReference>
<dbReference type="Pfam" id="PF00792">
    <property type="entry name" value="PI3K_C2"/>
    <property type="match status" value="1"/>
</dbReference>
<dbReference type="SMART" id="SM00142">
    <property type="entry name" value="PI3K_C2"/>
    <property type="match status" value="1"/>
</dbReference>
<accession>A0ABM1MZ59</accession>
<reference evidence="13 14" key="1">
    <citation type="submission" date="2025-05" db="UniProtKB">
        <authorList>
            <consortium name="RefSeq"/>
        </authorList>
    </citation>
    <scope>IDENTIFICATION</scope>
    <source>
        <tissue evidence="13 14">Whole Larva</tissue>
    </source>
</reference>
<dbReference type="Gene3D" id="1.10.1070.11">
    <property type="entry name" value="Phosphatidylinositol 3-/4-kinase, catalytic domain"/>
    <property type="match status" value="1"/>
</dbReference>
<keyword evidence="4" id="KW-0067">ATP-binding</keyword>
<dbReference type="InterPro" id="IPR001263">
    <property type="entry name" value="PI3K_accessory_dom"/>
</dbReference>
<sequence length="1073" mass="125228">MGIPDEYMYDFWQKENIEQVQLTCLLPNSLVIIIDATNNSCFADIREDLWYEAQRLPLFGALHNVSKYRFTYINDRGENEEIVDESMRLEEVRPMGALLMISEVQEGHTEDKLNLKIGQLIGKRLDEFDALSSPEINDFRFQTRQLADSMSHSREQKTWTERLLYQYPERISTTALNLDNVKNSVYISKNIYLLGRIDGHSEHNFKICVSANTDTGGVLEMLLKRKSSFLKTSEKPSDYVLKVLGADEYLISDHPIVNFEYIRDCISKDEIPKLVLISKANVIMHNNDYQYTYFNNTKKPPYSTLTLRKKSNFKSSWNIDKKFELTVQTACKVNCDVKVSASMEIGIMVGIFHGGKSLCQPQHTKHQLLNENMEFTFNERLVFNIDVCNLPRSAKLCLAIYEVPKSGKGTKNRKTKEPNKEFNSNPVAWANTTIFDYRNQLKTGAMTLYLWTYAEDAMMLNDDLLYPLGTVVSNPGNNATSLTITFDSSCVNVYFPSLEQMINKVEERYEREEREEREEMEATGDYEDVRKIKEMSESELSEFKKTFIENDIYEVHDQERKEMWRYRSYWLEREPEVLPKLLHCIDWDNQEDVGDMVHMLQRWPVLPVEKALELLDYAYADQQVRGFAVRCLLDIVDDDLLLYLLQLVQALKHELFLYCDLVTYLLQRALCNQKIGHYLFWHLRSEMQVASVSVRFGLILEAYCRGSCQHMPALSRQLEGLEKLKKISEVVRKSRRDKEKARVAMQDYMTQHSKDSFKDFISPLDPSNRCNSVRVDKVKVMDSKMRPLWIVFENSDTMADDIYIIFKNGDDLRQDMLTLQMLRVMDKLWKEEGLDFRMNPYKCISTEYRIGMIEVVLNAETIANIQKERVMFSATSPFRKESLLDWLKYHNKTEAALKQAIYEFTLSCAGYCVATYVLGVADRHSDNIMVKKNGQLFHIDFGHILGHFKEKFGFKRERVPFVLTHDFVHVISKGEKKNLEFKMFQQYCEQAFLILRKHGGLILSLFAMMISTGLPELSSEKDLNYLKETLVLSKSEEEALQHFRSKFDEALSNSWKTSMNWATHNISKNNKVY</sequence>
<dbReference type="SMART" id="SM00145">
    <property type="entry name" value="PI3Ka"/>
    <property type="match status" value="1"/>
</dbReference>
<evidence type="ECO:0000313" key="13">
    <source>
        <dbReference type="RefSeq" id="XP_017779858.1"/>
    </source>
</evidence>
<keyword evidence="6" id="KW-0175">Coiled coil</keyword>
<dbReference type="SUPFAM" id="SSF49562">
    <property type="entry name" value="C2 domain (Calcium/lipid-binding domain, CaLB)"/>
    <property type="match status" value="1"/>
</dbReference>
<dbReference type="Pfam" id="PF02192">
    <property type="entry name" value="PI3K_p85B"/>
    <property type="match status" value="1"/>
</dbReference>
<evidence type="ECO:0000259" key="7">
    <source>
        <dbReference type="PROSITE" id="PS50290"/>
    </source>
</evidence>
<dbReference type="InterPro" id="IPR002420">
    <property type="entry name" value="PI3K-type_C2_dom"/>
</dbReference>
<dbReference type="Gene3D" id="2.60.40.150">
    <property type="entry name" value="C2 domain"/>
    <property type="match status" value="1"/>
</dbReference>
<keyword evidence="12" id="KW-1185">Reference proteome</keyword>
<evidence type="ECO:0000256" key="1">
    <source>
        <dbReference type="ARBA" id="ARBA00022679"/>
    </source>
</evidence>
<proteinExistence type="inferred from homology"/>
<dbReference type="InterPro" id="IPR016024">
    <property type="entry name" value="ARM-type_fold"/>
</dbReference>
<dbReference type="InterPro" id="IPR036940">
    <property type="entry name" value="PI3/4_kinase_cat_sf"/>
</dbReference>
<dbReference type="Pfam" id="PF00454">
    <property type="entry name" value="PI3_PI4_kinase"/>
    <property type="match status" value="1"/>
</dbReference>
<dbReference type="PROSITE" id="PS51544">
    <property type="entry name" value="PI3K_ABD"/>
    <property type="match status" value="1"/>
</dbReference>
<gene>
    <name evidence="13 14 15" type="primary">LOC108565087</name>
</gene>
<dbReference type="PANTHER" id="PTHR10048:SF118">
    <property type="entry name" value="PI-3 KINASE"/>
    <property type="match status" value="1"/>
</dbReference>
<dbReference type="InterPro" id="IPR003113">
    <property type="entry name" value="PI3K_ABD"/>
</dbReference>
<dbReference type="Pfam" id="PF00794">
    <property type="entry name" value="PI3K_rbd"/>
    <property type="match status" value="1"/>
</dbReference>
<dbReference type="InterPro" id="IPR018936">
    <property type="entry name" value="PI3/4_kinase_CS"/>
</dbReference>
<dbReference type="SUPFAM" id="SSF54236">
    <property type="entry name" value="Ubiquitin-like"/>
    <property type="match status" value="1"/>
</dbReference>
<protein>
    <submittedName>
        <fullName evidence="13 14">Phosphatidylinositol 4,5-bisphosphate 3-kinase catalytic subunit delta isoform</fullName>
    </submittedName>
</protein>
<evidence type="ECO:0000256" key="5">
    <source>
        <dbReference type="PROSITE-ProRule" id="PRU00880"/>
    </source>
</evidence>
<keyword evidence="2" id="KW-0547">Nucleotide-binding</keyword>
<dbReference type="RefSeq" id="XP_017779859.1">
    <property type="nucleotide sequence ID" value="XM_017924370.1"/>
</dbReference>
<feature type="coiled-coil region" evidence="6">
    <location>
        <begin position="495"/>
        <end position="522"/>
    </location>
</feature>
<dbReference type="InterPro" id="IPR011009">
    <property type="entry name" value="Kinase-like_dom_sf"/>
</dbReference>
<feature type="domain" description="PIK helical" evidence="9">
    <location>
        <begin position="529"/>
        <end position="706"/>
    </location>
</feature>
<evidence type="ECO:0000256" key="3">
    <source>
        <dbReference type="ARBA" id="ARBA00022777"/>
    </source>
</evidence>
<feature type="domain" description="PI3K/PI4K catalytic" evidence="7">
    <location>
        <begin position="774"/>
        <end position="1055"/>
    </location>
</feature>
<dbReference type="InterPro" id="IPR000341">
    <property type="entry name" value="PI3K_Ras-bd_dom"/>
</dbReference>
<dbReference type="SMART" id="SM00143">
    <property type="entry name" value="PI3K_p85B"/>
    <property type="match status" value="1"/>
</dbReference>
<dbReference type="PANTHER" id="PTHR10048">
    <property type="entry name" value="PHOSPHATIDYLINOSITOL KINASE"/>
    <property type="match status" value="1"/>
</dbReference>
<dbReference type="InterPro" id="IPR035892">
    <property type="entry name" value="C2_domain_sf"/>
</dbReference>
<dbReference type="PROSITE" id="PS51545">
    <property type="entry name" value="PIK_HELICAL"/>
    <property type="match status" value="1"/>
</dbReference>
<dbReference type="SMART" id="SM00146">
    <property type="entry name" value="PI3Kc"/>
    <property type="match status" value="1"/>
</dbReference>
<dbReference type="InterPro" id="IPR000403">
    <property type="entry name" value="PI3/4_kinase_cat_dom"/>
</dbReference>
<comment type="similarity">
    <text evidence="5">Belongs to the PI3/PI4-kinase family.</text>
</comment>
<dbReference type="Gene3D" id="3.10.20.770">
    <property type="match status" value="1"/>
</dbReference>
<dbReference type="GeneID" id="108565087"/>
<dbReference type="SUPFAM" id="SSF56112">
    <property type="entry name" value="Protein kinase-like (PK-like)"/>
    <property type="match status" value="1"/>
</dbReference>
<dbReference type="Pfam" id="PF00613">
    <property type="entry name" value="PI3Ka"/>
    <property type="match status" value="1"/>
</dbReference>
<feature type="domain" description="PI3K-RBD" evidence="10">
    <location>
        <begin position="188"/>
        <end position="278"/>
    </location>
</feature>
<evidence type="ECO:0000259" key="8">
    <source>
        <dbReference type="PROSITE" id="PS51544"/>
    </source>
</evidence>
<dbReference type="PROSITE" id="PS51547">
    <property type="entry name" value="C2_PI3K"/>
    <property type="match status" value="1"/>
</dbReference>
<dbReference type="PROSITE" id="PS00916">
    <property type="entry name" value="PI3_4_KINASE_2"/>
    <property type="match status" value="1"/>
</dbReference>
<dbReference type="Proteomes" id="UP000695000">
    <property type="component" value="Unplaced"/>
</dbReference>
<dbReference type="Gene3D" id="3.30.1010.10">
    <property type="entry name" value="Phosphatidylinositol 3-kinase Catalytic Subunit, Chain A, domain 4"/>
    <property type="match status" value="1"/>
</dbReference>
<dbReference type="Gene3D" id="1.25.40.70">
    <property type="entry name" value="Phosphatidylinositol 3-kinase, accessory domain (PIK)"/>
    <property type="match status" value="1"/>
</dbReference>
<organism evidence="12 14">
    <name type="scientific">Nicrophorus vespilloides</name>
    <name type="common">Boreal carrion beetle</name>
    <dbReference type="NCBI Taxonomy" id="110193"/>
    <lineage>
        <taxon>Eukaryota</taxon>
        <taxon>Metazoa</taxon>
        <taxon>Ecdysozoa</taxon>
        <taxon>Arthropoda</taxon>
        <taxon>Hexapoda</taxon>
        <taxon>Insecta</taxon>
        <taxon>Pterygota</taxon>
        <taxon>Neoptera</taxon>
        <taxon>Endopterygota</taxon>
        <taxon>Coleoptera</taxon>
        <taxon>Polyphaga</taxon>
        <taxon>Staphyliniformia</taxon>
        <taxon>Silphidae</taxon>
        <taxon>Nicrophorinae</taxon>
        <taxon>Nicrophorus</taxon>
    </lineage>
</organism>
<evidence type="ECO:0000313" key="12">
    <source>
        <dbReference type="Proteomes" id="UP000695000"/>
    </source>
</evidence>
<dbReference type="PROSITE" id="PS50290">
    <property type="entry name" value="PI3_4_KINASE_3"/>
    <property type="match status" value="1"/>
</dbReference>
<evidence type="ECO:0000259" key="10">
    <source>
        <dbReference type="PROSITE" id="PS51546"/>
    </source>
</evidence>
<dbReference type="PROSITE" id="PS51546">
    <property type="entry name" value="PI3K_RBD"/>
    <property type="match status" value="1"/>
</dbReference>
<dbReference type="RefSeq" id="XP_017779860.1">
    <property type="nucleotide sequence ID" value="XM_017924371.1"/>
</dbReference>
<keyword evidence="1" id="KW-0808">Transferase</keyword>
<dbReference type="SMART" id="SM00144">
    <property type="entry name" value="PI3K_rbd"/>
    <property type="match status" value="1"/>
</dbReference>
<evidence type="ECO:0000313" key="14">
    <source>
        <dbReference type="RefSeq" id="XP_017779859.1"/>
    </source>
</evidence>
<keyword evidence="3" id="KW-0418">Kinase</keyword>
<evidence type="ECO:0000256" key="2">
    <source>
        <dbReference type="ARBA" id="ARBA00022741"/>
    </source>
</evidence>
<evidence type="ECO:0000256" key="4">
    <source>
        <dbReference type="ARBA" id="ARBA00022840"/>
    </source>
</evidence>
<dbReference type="InterPro" id="IPR029071">
    <property type="entry name" value="Ubiquitin-like_domsf"/>
</dbReference>
<evidence type="ECO:0000256" key="6">
    <source>
        <dbReference type="SAM" id="Coils"/>
    </source>
</evidence>
<name>A0ABM1MZ59_NICVS</name>
<evidence type="ECO:0000259" key="9">
    <source>
        <dbReference type="PROSITE" id="PS51545"/>
    </source>
</evidence>
<dbReference type="RefSeq" id="XP_017779858.1">
    <property type="nucleotide sequence ID" value="XM_017924369.1"/>
</dbReference>
<dbReference type="PROSITE" id="PS00915">
    <property type="entry name" value="PI3_4_KINASE_1"/>
    <property type="match status" value="1"/>
</dbReference>
<evidence type="ECO:0000259" key="11">
    <source>
        <dbReference type="PROSITE" id="PS51547"/>
    </source>
</evidence>
<dbReference type="CDD" id="cd05165">
    <property type="entry name" value="PI3Kc_I"/>
    <property type="match status" value="1"/>
</dbReference>
<evidence type="ECO:0000313" key="15">
    <source>
        <dbReference type="RefSeq" id="XP_017779860.1"/>
    </source>
</evidence>